<feature type="domain" description="Semialdehyde dehydrogenase NAD-binding" evidence="9">
    <location>
        <begin position="3"/>
        <end position="142"/>
    </location>
</feature>
<dbReference type="NCBIfam" id="TIGR01850">
    <property type="entry name" value="argC"/>
    <property type="match status" value="1"/>
</dbReference>
<dbReference type="GO" id="GO:0051287">
    <property type="term" value="F:NAD binding"/>
    <property type="evidence" value="ECO:0007669"/>
    <property type="project" value="InterPro"/>
</dbReference>
<protein>
    <recommendedName>
        <fullName evidence="7">N-acetyl-gamma-glutamyl-phosphate reductase</fullName>
        <shortName evidence="7">AGPR</shortName>
        <ecNumber evidence="7">1.2.1.38</ecNumber>
    </recommendedName>
    <alternativeName>
        <fullName evidence="7">N-acetyl-glutamate semialdehyde dehydrogenase</fullName>
        <shortName evidence="7">NAGSA dehydrogenase</shortName>
    </alternativeName>
</protein>
<dbReference type="GO" id="GO:0003942">
    <property type="term" value="F:N-acetyl-gamma-glutamyl-phosphate reductase activity"/>
    <property type="evidence" value="ECO:0007669"/>
    <property type="project" value="UniProtKB-UniRule"/>
</dbReference>
<comment type="pathway">
    <text evidence="1 7">Amino-acid biosynthesis; L-arginine biosynthesis; N(2)-acetyl-L-ornithine from L-glutamate: step 3/4.</text>
</comment>
<comment type="similarity">
    <text evidence="7">Belongs to the NAGSA dehydrogenase family. Type 1 subfamily.</text>
</comment>
<dbReference type="Gene3D" id="3.30.360.10">
    <property type="entry name" value="Dihydrodipicolinate Reductase, domain 2"/>
    <property type="match status" value="1"/>
</dbReference>
<feature type="active site" evidence="7 8">
    <location>
        <position position="150"/>
    </location>
</feature>
<dbReference type="Pfam" id="PF22698">
    <property type="entry name" value="Semialdhyde_dhC_1"/>
    <property type="match status" value="1"/>
</dbReference>
<comment type="function">
    <text evidence="7">Catalyzes the NADPH-dependent reduction of N-acetyl-5-glutamyl phosphate to yield N-acetyl-L-glutamate 5-semialdehyde.</text>
</comment>
<evidence type="ECO:0000256" key="3">
    <source>
        <dbReference type="ARBA" id="ARBA00022605"/>
    </source>
</evidence>
<dbReference type="SUPFAM" id="SSF51735">
    <property type="entry name" value="NAD(P)-binding Rossmann-fold domains"/>
    <property type="match status" value="1"/>
</dbReference>
<dbReference type="InterPro" id="IPR023013">
    <property type="entry name" value="AGPR_AS"/>
</dbReference>
<keyword evidence="11" id="KW-1185">Reference proteome</keyword>
<dbReference type="GO" id="GO:0070401">
    <property type="term" value="F:NADP+ binding"/>
    <property type="evidence" value="ECO:0007669"/>
    <property type="project" value="InterPro"/>
</dbReference>
<proteinExistence type="inferred from homology"/>
<dbReference type="SMART" id="SM00859">
    <property type="entry name" value="Semialdhyde_dh"/>
    <property type="match status" value="1"/>
</dbReference>
<dbReference type="eggNOG" id="COG0002">
    <property type="taxonomic scope" value="Bacteria"/>
</dbReference>
<dbReference type="PANTHER" id="PTHR32338">
    <property type="entry name" value="N-ACETYL-GAMMA-GLUTAMYL-PHOSPHATE REDUCTASE, CHLOROPLASTIC-RELATED-RELATED"/>
    <property type="match status" value="1"/>
</dbReference>
<dbReference type="HOGENOM" id="CLU_006384_0_1_9"/>
<gene>
    <name evidence="7" type="primary">argC</name>
    <name evidence="10" type="ordered locus">Bcell_4205</name>
</gene>
<dbReference type="GO" id="GO:0005737">
    <property type="term" value="C:cytoplasm"/>
    <property type="evidence" value="ECO:0007669"/>
    <property type="project" value="UniProtKB-SubCell"/>
</dbReference>
<dbReference type="Gene3D" id="3.40.50.720">
    <property type="entry name" value="NAD(P)-binding Rossmann-like Domain"/>
    <property type="match status" value="1"/>
</dbReference>
<dbReference type="HAMAP" id="MF_00150">
    <property type="entry name" value="ArgC_type1"/>
    <property type="match status" value="1"/>
</dbReference>
<dbReference type="UniPathway" id="UPA00068">
    <property type="reaction ID" value="UER00108"/>
</dbReference>
<evidence type="ECO:0000256" key="7">
    <source>
        <dbReference type="HAMAP-Rule" id="MF_00150"/>
    </source>
</evidence>
<dbReference type="PROSITE" id="PS01224">
    <property type="entry name" value="ARGC"/>
    <property type="match status" value="1"/>
</dbReference>
<dbReference type="InterPro" id="IPR050085">
    <property type="entry name" value="AGPR"/>
</dbReference>
<sequence length="346" mass="38268">MVNVAVVGGTGYGAVELIRLLNKHPHVHLKSIISHSQSGTEIKEVYPHLTNIINVQMNEWNIQGLSSDVDVVFFATPPGVSQKLVPECRKNNIACIDLSGDFRLTSQEVYETWYGTSAASEDYLQEATYGLTELYEQEIMNSKLISNPGCYPTATLLALLPIVKKGWVNVESIIIDGKSGVSGAGRKVGLGTLYSEINENLKAYKLGEHQHIPEIEQFIQKESGQETQVTFTTHLIPMTRGLMCTIYVDLNEEKTTEELINFYTDVYSQHPFVRVRQEGIYPATKEVSGSNYCDIGIHADARTGKVTIVSVIDNLVKGAAGQAIQNLNVMNGWDVTLGLKEIPMYP</sequence>
<dbReference type="EMBL" id="CP002394">
    <property type="protein sequence ID" value="ADU32432.1"/>
    <property type="molecule type" value="Genomic_DNA"/>
</dbReference>
<keyword evidence="3 7" id="KW-0028">Amino-acid biosynthesis</keyword>
<evidence type="ECO:0000256" key="5">
    <source>
        <dbReference type="ARBA" id="ARBA00023002"/>
    </source>
</evidence>
<organism evidence="10 11">
    <name type="scientific">Evansella cellulosilytica (strain ATCC 21833 / DSM 2522 / FERM P-1141 / JCM 9156 / N-4)</name>
    <name type="common">Bacillus cellulosilyticus</name>
    <dbReference type="NCBI Taxonomy" id="649639"/>
    <lineage>
        <taxon>Bacteria</taxon>
        <taxon>Bacillati</taxon>
        <taxon>Bacillota</taxon>
        <taxon>Bacilli</taxon>
        <taxon>Bacillales</taxon>
        <taxon>Bacillaceae</taxon>
        <taxon>Evansella</taxon>
    </lineage>
</organism>
<dbReference type="CDD" id="cd23934">
    <property type="entry name" value="AGPR_1_C"/>
    <property type="match status" value="1"/>
</dbReference>
<comment type="catalytic activity">
    <reaction evidence="6 7">
        <text>N-acetyl-L-glutamate 5-semialdehyde + phosphate + NADP(+) = N-acetyl-L-glutamyl 5-phosphate + NADPH + H(+)</text>
        <dbReference type="Rhea" id="RHEA:21588"/>
        <dbReference type="ChEBI" id="CHEBI:15378"/>
        <dbReference type="ChEBI" id="CHEBI:29123"/>
        <dbReference type="ChEBI" id="CHEBI:43474"/>
        <dbReference type="ChEBI" id="CHEBI:57783"/>
        <dbReference type="ChEBI" id="CHEBI:57936"/>
        <dbReference type="ChEBI" id="CHEBI:58349"/>
        <dbReference type="EC" id="1.2.1.38"/>
    </reaction>
</comment>
<dbReference type="RefSeq" id="WP_013490758.1">
    <property type="nucleotide sequence ID" value="NC_014829.1"/>
</dbReference>
<dbReference type="InterPro" id="IPR058924">
    <property type="entry name" value="AGPR_dimerisation_dom"/>
</dbReference>
<evidence type="ECO:0000259" key="9">
    <source>
        <dbReference type="SMART" id="SM00859"/>
    </source>
</evidence>
<evidence type="ECO:0000256" key="6">
    <source>
        <dbReference type="ARBA" id="ARBA00050557"/>
    </source>
</evidence>
<evidence type="ECO:0000256" key="4">
    <source>
        <dbReference type="ARBA" id="ARBA00022857"/>
    </source>
</evidence>
<comment type="subcellular location">
    <subcellularLocation>
        <location evidence="7">Cytoplasm</location>
    </subcellularLocation>
</comment>
<dbReference type="Proteomes" id="UP000001401">
    <property type="component" value="Chromosome"/>
</dbReference>
<evidence type="ECO:0000256" key="8">
    <source>
        <dbReference type="PROSITE-ProRule" id="PRU10010"/>
    </source>
</evidence>
<name>E6TYY9_EVAC2</name>
<keyword evidence="2 7" id="KW-0055">Arginine biosynthesis</keyword>
<keyword evidence="7" id="KW-0963">Cytoplasm</keyword>
<accession>E6TYY9</accession>
<dbReference type="GO" id="GO:0006526">
    <property type="term" value="P:L-arginine biosynthetic process"/>
    <property type="evidence" value="ECO:0007669"/>
    <property type="project" value="UniProtKB-UniRule"/>
</dbReference>
<dbReference type="OrthoDB" id="9801289at2"/>
<dbReference type="InterPro" id="IPR000534">
    <property type="entry name" value="Semialdehyde_DH_NAD-bd"/>
</dbReference>
<evidence type="ECO:0000256" key="1">
    <source>
        <dbReference type="ARBA" id="ARBA00004862"/>
    </source>
</evidence>
<dbReference type="FunFam" id="3.30.360.10:FF:000014">
    <property type="entry name" value="N-acetyl-gamma-glutamyl-phosphate reductase"/>
    <property type="match status" value="1"/>
</dbReference>
<dbReference type="Pfam" id="PF01118">
    <property type="entry name" value="Semialdhyde_dh"/>
    <property type="match status" value="1"/>
</dbReference>
<evidence type="ECO:0000313" key="10">
    <source>
        <dbReference type="EMBL" id="ADU32432.1"/>
    </source>
</evidence>
<dbReference type="InterPro" id="IPR036291">
    <property type="entry name" value="NAD(P)-bd_dom_sf"/>
</dbReference>
<dbReference type="KEGG" id="bco:Bcell_4205"/>
<evidence type="ECO:0000256" key="2">
    <source>
        <dbReference type="ARBA" id="ARBA00022571"/>
    </source>
</evidence>
<dbReference type="SUPFAM" id="SSF55347">
    <property type="entry name" value="Glyceraldehyde-3-phosphate dehydrogenase-like, C-terminal domain"/>
    <property type="match status" value="1"/>
</dbReference>
<dbReference type="InterPro" id="IPR000706">
    <property type="entry name" value="AGPR_type-1"/>
</dbReference>
<keyword evidence="5 7" id="KW-0560">Oxidoreductase</keyword>
<keyword evidence="4 7" id="KW-0521">NADP</keyword>
<evidence type="ECO:0000313" key="11">
    <source>
        <dbReference type="Proteomes" id="UP000001401"/>
    </source>
</evidence>
<dbReference type="STRING" id="649639.Bcell_4205"/>
<dbReference type="PANTHER" id="PTHR32338:SF10">
    <property type="entry name" value="N-ACETYL-GAMMA-GLUTAMYL-PHOSPHATE REDUCTASE, CHLOROPLASTIC-RELATED"/>
    <property type="match status" value="1"/>
</dbReference>
<reference evidence="10" key="1">
    <citation type="submission" date="2010-12" db="EMBL/GenBank/DDBJ databases">
        <title>Complete sequence of Bacillus cellulosilyticus DSM 2522.</title>
        <authorList>
            <consortium name="US DOE Joint Genome Institute"/>
            <person name="Lucas S."/>
            <person name="Copeland A."/>
            <person name="Lapidus A."/>
            <person name="Cheng J.-F."/>
            <person name="Bruce D."/>
            <person name="Goodwin L."/>
            <person name="Pitluck S."/>
            <person name="Chertkov O."/>
            <person name="Detter J.C."/>
            <person name="Han C."/>
            <person name="Tapia R."/>
            <person name="Land M."/>
            <person name="Hauser L."/>
            <person name="Jeffries C."/>
            <person name="Kyrpides N."/>
            <person name="Ivanova N."/>
            <person name="Mikhailova N."/>
            <person name="Brumm P."/>
            <person name="Mead D."/>
            <person name="Woyke T."/>
        </authorList>
    </citation>
    <scope>NUCLEOTIDE SEQUENCE [LARGE SCALE GENOMIC DNA]</scope>
    <source>
        <strain evidence="10">DSM 2522</strain>
    </source>
</reference>
<dbReference type="EC" id="1.2.1.38" evidence="7"/>
<dbReference type="AlphaFoldDB" id="E6TYY9"/>
<dbReference type="CDD" id="cd17895">
    <property type="entry name" value="AGPR_1_N"/>
    <property type="match status" value="1"/>
</dbReference>